<dbReference type="GO" id="GO:0034599">
    <property type="term" value="P:cellular response to oxidative stress"/>
    <property type="evidence" value="ECO:0007669"/>
    <property type="project" value="TreeGrafter"/>
</dbReference>
<dbReference type="GO" id="GO:0005829">
    <property type="term" value="C:cytosol"/>
    <property type="evidence" value="ECO:0007669"/>
    <property type="project" value="TreeGrafter"/>
</dbReference>
<evidence type="ECO:0000256" key="2">
    <source>
        <dbReference type="HAMAP-Rule" id="MF_00686"/>
    </source>
</evidence>
<dbReference type="Pfam" id="PF04362">
    <property type="entry name" value="Iron_traffic"/>
    <property type="match status" value="1"/>
</dbReference>
<dbReference type="GO" id="GO:0005506">
    <property type="term" value="F:iron ion binding"/>
    <property type="evidence" value="ECO:0007669"/>
    <property type="project" value="UniProtKB-UniRule"/>
</dbReference>
<keyword evidence="1 2" id="KW-0408">Iron</keyword>
<dbReference type="Proteomes" id="UP000050509">
    <property type="component" value="Unassembled WGS sequence"/>
</dbReference>
<comment type="caution">
    <text evidence="3">The sequence shown here is derived from an EMBL/GenBank/DDBJ whole genome shotgun (WGS) entry which is preliminary data.</text>
</comment>
<comment type="similarity">
    <text evidence="2">Belongs to the Fe(2+)-trafficking protein family.</text>
</comment>
<evidence type="ECO:0000313" key="4">
    <source>
        <dbReference type="Proteomes" id="UP000050509"/>
    </source>
</evidence>
<sequence length="100" mass="11001">MARMVNCVKFGRELPGLAAPPFPGALGDRIYREVSQQAWNLWPAQATLIINHYGLNLADPQAQQILMQAMEDFFFGANAQLPDGWAPPARPAKGGAPRRK</sequence>
<comment type="function">
    <text evidence="2">Could be a mediator in iron transactions between iron acquisition and iron-requiring processes, such as synthesis and/or repair of Fe-S clusters in biosynthetic enzymes.</text>
</comment>
<gene>
    <name evidence="3" type="ORF">SE17_28885</name>
</gene>
<dbReference type="PIRSF" id="PIRSF029827">
    <property type="entry name" value="Fe_traffic_YggX"/>
    <property type="match status" value="1"/>
</dbReference>
<dbReference type="EMBL" id="LJCR01001577">
    <property type="protein sequence ID" value="KPV50107.1"/>
    <property type="molecule type" value="Genomic_DNA"/>
</dbReference>
<dbReference type="InterPro" id="IPR036766">
    <property type="entry name" value="Fe_traffick_prot_YggX_sf"/>
</dbReference>
<proteinExistence type="inferred from homology"/>
<organism evidence="3 4">
    <name type="scientific">Kouleothrix aurantiaca</name>
    <dbReference type="NCBI Taxonomy" id="186479"/>
    <lineage>
        <taxon>Bacteria</taxon>
        <taxon>Bacillati</taxon>
        <taxon>Chloroflexota</taxon>
        <taxon>Chloroflexia</taxon>
        <taxon>Chloroflexales</taxon>
        <taxon>Roseiflexineae</taxon>
        <taxon>Roseiflexaceae</taxon>
        <taxon>Kouleothrix</taxon>
    </lineage>
</organism>
<dbReference type="PANTHER" id="PTHR36965:SF1">
    <property type="entry name" value="FE(2+)-TRAFFICKING PROTEIN-RELATED"/>
    <property type="match status" value="1"/>
</dbReference>
<keyword evidence="4" id="KW-1185">Reference proteome</keyword>
<dbReference type="HAMAP" id="MF_00686">
    <property type="entry name" value="Fe_traffic_YggX"/>
    <property type="match status" value="1"/>
</dbReference>
<dbReference type="PATRIC" id="fig|186479.3.peg.2278"/>
<name>A0A0P9F1B4_9CHLR</name>
<reference evidence="3 4" key="1">
    <citation type="submission" date="2015-09" db="EMBL/GenBank/DDBJ databases">
        <title>Draft genome sequence of Kouleothrix aurantiaca JCM 19913.</title>
        <authorList>
            <person name="Hemp J."/>
        </authorList>
    </citation>
    <scope>NUCLEOTIDE SEQUENCE [LARGE SCALE GENOMIC DNA]</scope>
    <source>
        <strain evidence="3 4">COM-B</strain>
    </source>
</reference>
<dbReference type="Gene3D" id="1.10.3880.10">
    <property type="entry name" value="Fe(II) trafficking protein YggX"/>
    <property type="match status" value="1"/>
</dbReference>
<accession>A0A0P9F1B4</accession>
<evidence type="ECO:0000256" key="1">
    <source>
        <dbReference type="ARBA" id="ARBA00023004"/>
    </source>
</evidence>
<dbReference type="PANTHER" id="PTHR36965">
    <property type="entry name" value="FE(2+)-TRAFFICKING PROTEIN-RELATED"/>
    <property type="match status" value="1"/>
</dbReference>
<dbReference type="AlphaFoldDB" id="A0A0P9F1B4"/>
<dbReference type="SUPFAM" id="SSF111148">
    <property type="entry name" value="YggX-like"/>
    <property type="match status" value="1"/>
</dbReference>
<dbReference type="NCBIfam" id="NF003817">
    <property type="entry name" value="PRK05408.1"/>
    <property type="match status" value="1"/>
</dbReference>
<protein>
    <recommendedName>
        <fullName evidence="2">Probable Fe(2+)-trafficking protein</fullName>
    </recommendedName>
</protein>
<dbReference type="InterPro" id="IPR007457">
    <property type="entry name" value="Fe_traffick_prot_YggX"/>
</dbReference>
<evidence type="ECO:0000313" key="3">
    <source>
        <dbReference type="EMBL" id="KPV50107.1"/>
    </source>
</evidence>